<dbReference type="SUPFAM" id="SSF54285">
    <property type="entry name" value="MoaD/ThiS"/>
    <property type="match status" value="1"/>
</dbReference>
<evidence type="ECO:0000256" key="3">
    <source>
        <dbReference type="ARBA" id="ARBA00024247"/>
    </source>
</evidence>
<dbReference type="InterPro" id="IPR012675">
    <property type="entry name" value="Beta-grasp_dom_sf"/>
</dbReference>
<name>A0ABV2Q3R7_9BURK</name>
<evidence type="ECO:0000313" key="4">
    <source>
        <dbReference type="EMBL" id="MET4575660.1"/>
    </source>
</evidence>
<dbReference type="Proteomes" id="UP001549320">
    <property type="component" value="Unassembled WGS sequence"/>
</dbReference>
<comment type="caution">
    <text evidence="4">The sequence shown here is derived from an EMBL/GenBank/DDBJ whole genome shotgun (WGS) entry which is preliminary data.</text>
</comment>
<dbReference type="RefSeq" id="WP_354441270.1">
    <property type="nucleotide sequence ID" value="NZ_JBEPSH010000002.1"/>
</dbReference>
<dbReference type="InterPro" id="IPR016155">
    <property type="entry name" value="Mopterin_synth/thiamin_S_b"/>
</dbReference>
<dbReference type="PANTHER" id="PTHR33359:SF1">
    <property type="entry name" value="MOLYBDOPTERIN SYNTHASE SULFUR CARRIER SUBUNIT"/>
    <property type="match status" value="1"/>
</dbReference>
<evidence type="ECO:0000256" key="1">
    <source>
        <dbReference type="ARBA" id="ARBA00022741"/>
    </source>
</evidence>
<keyword evidence="1" id="KW-0547">Nucleotide-binding</keyword>
<gene>
    <name evidence="4" type="ORF">ABIE13_000760</name>
</gene>
<protein>
    <recommendedName>
        <fullName evidence="3">Molybdopterin synthase sulfur carrier subunit</fullName>
    </recommendedName>
</protein>
<sequence>MKTITIRYFASIREALGTGSETVQTSATTIEALRDELIARGGIHAEVLARGKAVRVALNQIMSSEAAELIDGAELAFFPPVTGG</sequence>
<reference evidence="4 5" key="1">
    <citation type="submission" date="2024-06" db="EMBL/GenBank/DDBJ databases">
        <title>Sorghum-associated microbial communities from plants grown in Nebraska, USA.</title>
        <authorList>
            <person name="Schachtman D."/>
        </authorList>
    </citation>
    <scope>NUCLEOTIDE SEQUENCE [LARGE SCALE GENOMIC DNA]</scope>
    <source>
        <strain evidence="4 5">2709</strain>
    </source>
</reference>
<proteinExistence type="inferred from homology"/>
<dbReference type="Pfam" id="PF02597">
    <property type="entry name" value="ThiS"/>
    <property type="match status" value="1"/>
</dbReference>
<evidence type="ECO:0000313" key="5">
    <source>
        <dbReference type="Proteomes" id="UP001549320"/>
    </source>
</evidence>
<dbReference type="CDD" id="cd00754">
    <property type="entry name" value="Ubl_MoaD"/>
    <property type="match status" value="1"/>
</dbReference>
<keyword evidence="5" id="KW-1185">Reference proteome</keyword>
<dbReference type="Gene3D" id="3.10.20.30">
    <property type="match status" value="1"/>
</dbReference>
<dbReference type="InterPro" id="IPR003749">
    <property type="entry name" value="ThiS/MoaD-like"/>
</dbReference>
<accession>A0ABV2Q3R7</accession>
<dbReference type="InterPro" id="IPR044672">
    <property type="entry name" value="MOCS2A"/>
</dbReference>
<comment type="similarity">
    <text evidence="2">Belongs to the MoaD family.</text>
</comment>
<dbReference type="PANTHER" id="PTHR33359">
    <property type="entry name" value="MOLYBDOPTERIN SYNTHASE SULFUR CARRIER SUBUNIT"/>
    <property type="match status" value="1"/>
</dbReference>
<evidence type="ECO:0000256" key="2">
    <source>
        <dbReference type="ARBA" id="ARBA00024200"/>
    </source>
</evidence>
<organism evidence="4 5">
    <name type="scientific">Ottowia thiooxydans</name>
    <dbReference type="NCBI Taxonomy" id="219182"/>
    <lineage>
        <taxon>Bacteria</taxon>
        <taxon>Pseudomonadati</taxon>
        <taxon>Pseudomonadota</taxon>
        <taxon>Betaproteobacteria</taxon>
        <taxon>Burkholderiales</taxon>
        <taxon>Comamonadaceae</taxon>
        <taxon>Ottowia</taxon>
    </lineage>
</organism>
<dbReference type="EMBL" id="JBEPSH010000002">
    <property type="protein sequence ID" value="MET4575660.1"/>
    <property type="molecule type" value="Genomic_DNA"/>
</dbReference>